<feature type="compositionally biased region" description="Basic and acidic residues" evidence="1">
    <location>
        <begin position="60"/>
        <end position="76"/>
    </location>
</feature>
<evidence type="ECO:0000313" key="3">
    <source>
        <dbReference type="Proteomes" id="UP001519460"/>
    </source>
</evidence>
<accession>A0ABD0KB41</accession>
<gene>
    <name evidence="2" type="ORF">BaRGS_00024470</name>
</gene>
<dbReference type="Proteomes" id="UP001519460">
    <property type="component" value="Unassembled WGS sequence"/>
</dbReference>
<evidence type="ECO:0000313" key="2">
    <source>
        <dbReference type="EMBL" id="KAK7484345.1"/>
    </source>
</evidence>
<comment type="caution">
    <text evidence="2">The sequence shown here is derived from an EMBL/GenBank/DDBJ whole genome shotgun (WGS) entry which is preliminary data.</text>
</comment>
<dbReference type="AlphaFoldDB" id="A0ABD0KB41"/>
<organism evidence="2 3">
    <name type="scientific">Batillaria attramentaria</name>
    <dbReference type="NCBI Taxonomy" id="370345"/>
    <lineage>
        <taxon>Eukaryota</taxon>
        <taxon>Metazoa</taxon>
        <taxon>Spiralia</taxon>
        <taxon>Lophotrochozoa</taxon>
        <taxon>Mollusca</taxon>
        <taxon>Gastropoda</taxon>
        <taxon>Caenogastropoda</taxon>
        <taxon>Sorbeoconcha</taxon>
        <taxon>Cerithioidea</taxon>
        <taxon>Batillariidae</taxon>
        <taxon>Batillaria</taxon>
    </lineage>
</organism>
<proteinExistence type="predicted"/>
<evidence type="ECO:0000256" key="1">
    <source>
        <dbReference type="SAM" id="MobiDB-lite"/>
    </source>
</evidence>
<dbReference type="EMBL" id="JACVVK020000212">
    <property type="protein sequence ID" value="KAK7484345.1"/>
    <property type="molecule type" value="Genomic_DNA"/>
</dbReference>
<protein>
    <submittedName>
        <fullName evidence="2">Uncharacterized protein</fullName>
    </submittedName>
</protein>
<sequence length="193" mass="22028">MRTVEQDGSRGLPEVLAELTPTARVSYSLSSFIDIVYAHNAMYTASCHFKANCRRCQLRSPDHQRRRQTDKTRDRNGQTQENADSLRTDQMRVSQPIFGVRSFCSFPIPHYRCWRLLQLSPQLGLVSSVVYIQCPIICRSNYFATLQVTPLLVFQANVLGRKLVLEPGLRLTHSCVLFCGCDQLRAMNLLFGQ</sequence>
<name>A0ABD0KB41_9CAEN</name>
<reference evidence="2 3" key="1">
    <citation type="journal article" date="2023" name="Sci. Data">
        <title>Genome assembly of the Korean intertidal mud-creeper Batillaria attramentaria.</title>
        <authorList>
            <person name="Patra A.K."/>
            <person name="Ho P.T."/>
            <person name="Jun S."/>
            <person name="Lee S.J."/>
            <person name="Kim Y."/>
            <person name="Won Y.J."/>
        </authorList>
    </citation>
    <scope>NUCLEOTIDE SEQUENCE [LARGE SCALE GENOMIC DNA]</scope>
    <source>
        <strain evidence="2">Wonlab-2016</strain>
    </source>
</reference>
<keyword evidence="3" id="KW-1185">Reference proteome</keyword>
<feature type="region of interest" description="Disordered" evidence="1">
    <location>
        <begin position="60"/>
        <end position="86"/>
    </location>
</feature>